<feature type="compositionally biased region" description="Low complexity" evidence="2">
    <location>
        <begin position="38"/>
        <end position="64"/>
    </location>
</feature>
<dbReference type="InterPro" id="IPR000868">
    <property type="entry name" value="Isochorismatase-like_dom"/>
</dbReference>
<reference evidence="4 5" key="1">
    <citation type="journal article" date="2014" name="Proc. Natl. Acad. Sci. U.S.A.">
        <title>Trajectory and genomic determinants of fungal-pathogen speciation and host adaptation.</title>
        <authorList>
            <person name="Hu X."/>
            <person name="Xiao G."/>
            <person name="Zheng P."/>
            <person name="Shang Y."/>
            <person name="Su Y."/>
            <person name="Zhang X."/>
            <person name="Liu X."/>
            <person name="Zhan S."/>
            <person name="St Leger R.J."/>
            <person name="Wang C."/>
        </authorList>
    </citation>
    <scope>NUCLEOTIDE SEQUENCE [LARGE SCALE GENOMIC DNA]</scope>
    <source>
        <strain evidence="4 5">ARSEF 1941</strain>
    </source>
</reference>
<evidence type="ECO:0000259" key="3">
    <source>
        <dbReference type="Pfam" id="PF00857"/>
    </source>
</evidence>
<dbReference type="RefSeq" id="XP_040680599.1">
    <property type="nucleotide sequence ID" value="XM_040821185.1"/>
</dbReference>
<organism evidence="4 5">
    <name type="scientific">Metarhizium album (strain ARSEF 1941)</name>
    <dbReference type="NCBI Taxonomy" id="1081103"/>
    <lineage>
        <taxon>Eukaryota</taxon>
        <taxon>Fungi</taxon>
        <taxon>Dikarya</taxon>
        <taxon>Ascomycota</taxon>
        <taxon>Pezizomycotina</taxon>
        <taxon>Sordariomycetes</taxon>
        <taxon>Hypocreomycetidae</taxon>
        <taxon>Hypocreales</taxon>
        <taxon>Clavicipitaceae</taxon>
        <taxon>Metarhizium</taxon>
    </lineage>
</organism>
<dbReference type="OrthoDB" id="269496at2759"/>
<dbReference type="AlphaFoldDB" id="A0A0B2WZP8"/>
<dbReference type="EMBL" id="AZHE01000004">
    <property type="protein sequence ID" value="KHN99533.1"/>
    <property type="molecule type" value="Genomic_DNA"/>
</dbReference>
<dbReference type="HOGENOM" id="CLU_066901_0_0_1"/>
<feature type="domain" description="Isochorismatase-like" evidence="3">
    <location>
        <begin position="91"/>
        <end position="216"/>
    </location>
</feature>
<dbReference type="STRING" id="1081103.A0A0B2WZP8"/>
<sequence>MNPLHPTPRILASSSSSSSPAARLLLLHPRFLPHPRHFIAPPRRAPTATPDFTPTSSSSSCNPRAHLSRQLRNMAGSTAPTELRFKNPAILVATTTKLLTFANAVNIPVHATTQTAAKLGPTVPAVAALLPSTPHDKTMFSMLIPPLAAALPPRSRVALVGIESHICITQTALDLRDAGHLPYVIADAVSSCNKTEVIIALDRLRAEHGVTVTSSESWMYECMGDASNPAFKTLIGVVKAAVADTKRVLESLPPTSKF</sequence>
<evidence type="ECO:0000256" key="2">
    <source>
        <dbReference type="SAM" id="MobiDB-lite"/>
    </source>
</evidence>
<proteinExistence type="inferred from homology"/>
<evidence type="ECO:0000256" key="1">
    <source>
        <dbReference type="ARBA" id="ARBA00006336"/>
    </source>
</evidence>
<evidence type="ECO:0000313" key="5">
    <source>
        <dbReference type="Proteomes" id="UP000030816"/>
    </source>
</evidence>
<feature type="region of interest" description="Disordered" evidence="2">
    <location>
        <begin position="37"/>
        <end position="64"/>
    </location>
</feature>
<dbReference type="InterPro" id="IPR036380">
    <property type="entry name" value="Isochorismatase-like_sf"/>
</dbReference>
<dbReference type="SUPFAM" id="SSF52499">
    <property type="entry name" value="Isochorismatase-like hydrolases"/>
    <property type="match status" value="1"/>
</dbReference>
<dbReference type="Gene3D" id="3.40.50.850">
    <property type="entry name" value="Isochorismatase-like"/>
    <property type="match status" value="1"/>
</dbReference>
<dbReference type="PANTHER" id="PTHR14119:SF3">
    <property type="entry name" value="ISOCHORISMATASE DOMAIN-CONTAINING PROTEIN 2"/>
    <property type="match status" value="1"/>
</dbReference>
<dbReference type="Proteomes" id="UP000030816">
    <property type="component" value="Unassembled WGS sequence"/>
</dbReference>
<accession>A0A0B2WZP8</accession>
<dbReference type="InterPro" id="IPR050993">
    <property type="entry name" value="Isochorismatase_domain"/>
</dbReference>
<dbReference type="PANTHER" id="PTHR14119">
    <property type="entry name" value="HYDROLASE"/>
    <property type="match status" value="1"/>
</dbReference>
<keyword evidence="5" id="KW-1185">Reference proteome</keyword>
<comment type="caution">
    <text evidence="4">The sequence shown here is derived from an EMBL/GenBank/DDBJ whole genome shotgun (WGS) entry which is preliminary data.</text>
</comment>
<protein>
    <submittedName>
        <fullName evidence="4">Isochorismatase domain-containing protein 2A</fullName>
    </submittedName>
</protein>
<evidence type="ECO:0000313" key="4">
    <source>
        <dbReference type="EMBL" id="KHN99533.1"/>
    </source>
</evidence>
<comment type="similarity">
    <text evidence="1">Belongs to the isochorismatase family.</text>
</comment>
<dbReference type="Pfam" id="PF00857">
    <property type="entry name" value="Isochorismatase"/>
    <property type="match status" value="1"/>
</dbReference>
<dbReference type="GeneID" id="63736841"/>
<gene>
    <name evidence="4" type="ORF">MAM_02386</name>
</gene>
<name>A0A0B2WZP8_METAS</name>